<keyword evidence="1" id="KW-1133">Transmembrane helix</keyword>
<dbReference type="PATRIC" id="fig|1114856.3.peg.302"/>
<proteinExistence type="predicted"/>
<organism evidence="3 4">
    <name type="scientific">Natronorubrum tibetense GA33</name>
    <dbReference type="NCBI Taxonomy" id="1114856"/>
    <lineage>
        <taxon>Archaea</taxon>
        <taxon>Methanobacteriati</taxon>
        <taxon>Methanobacteriota</taxon>
        <taxon>Stenosarchaea group</taxon>
        <taxon>Halobacteria</taxon>
        <taxon>Halobacteriales</taxon>
        <taxon>Natrialbaceae</taxon>
        <taxon>Natronorubrum</taxon>
    </lineage>
</organism>
<keyword evidence="1" id="KW-0472">Membrane</keyword>
<feature type="transmembrane region" description="Helical" evidence="1">
    <location>
        <begin position="12"/>
        <end position="30"/>
    </location>
</feature>
<evidence type="ECO:0000256" key="1">
    <source>
        <dbReference type="SAM" id="Phobius"/>
    </source>
</evidence>
<dbReference type="Proteomes" id="UP000011599">
    <property type="component" value="Unassembled WGS sequence"/>
</dbReference>
<sequence>MSEIRATTDRSAIPVRTAAFAAALGAWILWSGVILTGSGLIIMNNFLAGAAIAAFAAYTAGWPDGGPLPSVAAPALAALLGLWVLAAPFVLEVTADRLLWSNVIAGALVAILAGGSIYGSWQLTQARASGA</sequence>
<feature type="transmembrane region" description="Helical" evidence="1">
    <location>
        <begin position="72"/>
        <end position="91"/>
    </location>
</feature>
<dbReference type="InterPro" id="IPR005530">
    <property type="entry name" value="SPW"/>
</dbReference>
<dbReference type="AlphaFoldDB" id="L9W9M3"/>
<keyword evidence="1" id="KW-0812">Transmembrane</keyword>
<feature type="transmembrane region" description="Helical" evidence="1">
    <location>
        <begin position="98"/>
        <end position="121"/>
    </location>
</feature>
<feature type="transmembrane region" description="Helical" evidence="1">
    <location>
        <begin position="42"/>
        <end position="60"/>
    </location>
</feature>
<dbReference type="Pfam" id="PF03779">
    <property type="entry name" value="SPW"/>
    <property type="match status" value="1"/>
</dbReference>
<gene>
    <name evidence="3" type="ORF">C496_01471</name>
</gene>
<dbReference type="EMBL" id="AOHW01000004">
    <property type="protein sequence ID" value="ELY46195.1"/>
    <property type="molecule type" value="Genomic_DNA"/>
</dbReference>
<evidence type="ECO:0000313" key="4">
    <source>
        <dbReference type="Proteomes" id="UP000011599"/>
    </source>
</evidence>
<name>L9W9M3_9EURY</name>
<evidence type="ECO:0000259" key="2">
    <source>
        <dbReference type="Pfam" id="PF03779"/>
    </source>
</evidence>
<keyword evidence="4" id="KW-1185">Reference proteome</keyword>
<dbReference type="RefSeq" id="WP_006087958.1">
    <property type="nucleotide sequence ID" value="NZ_AOHW01000004.1"/>
</dbReference>
<feature type="domain" description="SPW repeat-containing integral membrane" evidence="2">
    <location>
        <begin position="19"/>
        <end position="113"/>
    </location>
</feature>
<protein>
    <submittedName>
        <fullName evidence="3">SPW repeat-containing protein</fullName>
    </submittedName>
</protein>
<comment type="caution">
    <text evidence="3">The sequence shown here is derived from an EMBL/GenBank/DDBJ whole genome shotgun (WGS) entry which is preliminary data.</text>
</comment>
<accession>L9W9M3</accession>
<reference evidence="3 4" key="1">
    <citation type="journal article" date="2014" name="PLoS Genet.">
        <title>Phylogenetically driven sequencing of extremely halophilic archaea reveals strategies for static and dynamic osmo-response.</title>
        <authorList>
            <person name="Becker E.A."/>
            <person name="Seitzer P.M."/>
            <person name="Tritt A."/>
            <person name="Larsen D."/>
            <person name="Krusor M."/>
            <person name="Yao A.I."/>
            <person name="Wu D."/>
            <person name="Madern D."/>
            <person name="Eisen J.A."/>
            <person name="Darling A.E."/>
            <person name="Facciotti M.T."/>
        </authorList>
    </citation>
    <scope>NUCLEOTIDE SEQUENCE [LARGE SCALE GENOMIC DNA]</scope>
    <source>
        <strain evidence="3 4">GA33</strain>
    </source>
</reference>
<evidence type="ECO:0000313" key="3">
    <source>
        <dbReference type="EMBL" id="ELY46195.1"/>
    </source>
</evidence>
<dbReference type="STRING" id="1114856.GCA_000383975_03931"/>
<dbReference type="eggNOG" id="arCOG09123">
    <property type="taxonomic scope" value="Archaea"/>
</dbReference>